<accession>A0AB34JJD3</accession>
<reference evidence="5 6" key="1">
    <citation type="journal article" date="2024" name="Science">
        <title>Giant polyketide synthase enzymes in the biosynthesis of giant marine polyether toxins.</title>
        <authorList>
            <person name="Fallon T.R."/>
            <person name="Shende V.V."/>
            <person name="Wierzbicki I.H."/>
            <person name="Pendleton A.L."/>
            <person name="Watervoot N.F."/>
            <person name="Auber R.P."/>
            <person name="Gonzalez D.J."/>
            <person name="Wisecaver J.H."/>
            <person name="Moore B.S."/>
        </authorList>
    </citation>
    <scope>NUCLEOTIDE SEQUENCE [LARGE SCALE GENOMIC DNA]</scope>
    <source>
        <strain evidence="5 6">12B1</strain>
    </source>
</reference>
<evidence type="ECO:0008006" key="7">
    <source>
        <dbReference type="Google" id="ProtNLM"/>
    </source>
</evidence>
<comment type="caution">
    <text evidence="5">The sequence shown here is derived from an EMBL/GenBank/DDBJ whole genome shotgun (WGS) entry which is preliminary data.</text>
</comment>
<dbReference type="NCBIfam" id="TIGR03692">
    <property type="entry name" value="ATP_dep_HslV"/>
    <property type="match status" value="1"/>
</dbReference>
<gene>
    <name evidence="5" type="ORF">AB1Y20_021674</name>
</gene>
<evidence type="ECO:0000256" key="1">
    <source>
        <dbReference type="ARBA" id="ARBA00006053"/>
    </source>
</evidence>
<dbReference type="Proteomes" id="UP001515480">
    <property type="component" value="Unassembled WGS sequence"/>
</dbReference>
<protein>
    <recommendedName>
        <fullName evidence="7">ATP-dependent protease subunit HslV</fullName>
    </recommendedName>
</protein>
<organism evidence="5 6">
    <name type="scientific">Prymnesium parvum</name>
    <name type="common">Toxic golden alga</name>
    <dbReference type="NCBI Taxonomy" id="97485"/>
    <lineage>
        <taxon>Eukaryota</taxon>
        <taxon>Haptista</taxon>
        <taxon>Haptophyta</taxon>
        <taxon>Prymnesiophyceae</taxon>
        <taxon>Prymnesiales</taxon>
        <taxon>Prymnesiaceae</taxon>
        <taxon>Prymnesium</taxon>
    </lineage>
</organism>
<dbReference type="InterPro" id="IPR001353">
    <property type="entry name" value="Proteasome_sua/b"/>
</dbReference>
<evidence type="ECO:0000256" key="3">
    <source>
        <dbReference type="ARBA" id="ARBA00022698"/>
    </source>
</evidence>
<evidence type="ECO:0000313" key="5">
    <source>
        <dbReference type="EMBL" id="KAL1522029.1"/>
    </source>
</evidence>
<evidence type="ECO:0000313" key="6">
    <source>
        <dbReference type="Proteomes" id="UP001515480"/>
    </source>
</evidence>
<dbReference type="Gene3D" id="3.60.20.10">
    <property type="entry name" value="Glutamine Phosphoribosylpyrophosphate, subunit 1, domain 1"/>
    <property type="match status" value="1"/>
</dbReference>
<dbReference type="GO" id="GO:0051603">
    <property type="term" value="P:proteolysis involved in protein catabolic process"/>
    <property type="evidence" value="ECO:0007669"/>
    <property type="project" value="InterPro"/>
</dbReference>
<keyword evidence="2" id="KW-0645">Protease</keyword>
<dbReference type="GO" id="GO:0009376">
    <property type="term" value="C:HslUV protease complex"/>
    <property type="evidence" value="ECO:0007669"/>
    <property type="project" value="InterPro"/>
</dbReference>
<dbReference type="InterPro" id="IPR022281">
    <property type="entry name" value="ATP-dep_Prtase_HsIV_su"/>
</dbReference>
<dbReference type="GO" id="GO:0005839">
    <property type="term" value="C:proteasome core complex"/>
    <property type="evidence" value="ECO:0007669"/>
    <property type="project" value="InterPro"/>
</dbReference>
<keyword evidence="3" id="KW-0888">Threonine protease</keyword>
<dbReference type="AlphaFoldDB" id="A0AB34JJD3"/>
<keyword evidence="4" id="KW-0378">Hydrolase</keyword>
<dbReference type="EMBL" id="JBGBPQ010000007">
    <property type="protein sequence ID" value="KAL1522029.1"/>
    <property type="molecule type" value="Genomic_DNA"/>
</dbReference>
<dbReference type="PANTHER" id="PTHR32194">
    <property type="entry name" value="METALLOPROTEASE TLDD"/>
    <property type="match status" value="1"/>
</dbReference>
<comment type="similarity">
    <text evidence="1">Belongs to the peptidase T1B family. HslV subfamily.</text>
</comment>
<dbReference type="PROSITE" id="PS51476">
    <property type="entry name" value="PROTEASOME_BETA_2"/>
    <property type="match status" value="1"/>
</dbReference>
<evidence type="ECO:0000256" key="2">
    <source>
        <dbReference type="ARBA" id="ARBA00022670"/>
    </source>
</evidence>
<keyword evidence="6" id="KW-1185">Reference proteome</keyword>
<dbReference type="GO" id="GO:0004298">
    <property type="term" value="F:threonine-type endopeptidase activity"/>
    <property type="evidence" value="ECO:0007669"/>
    <property type="project" value="UniProtKB-KW"/>
</dbReference>
<dbReference type="InterPro" id="IPR023333">
    <property type="entry name" value="Proteasome_suB-type"/>
</dbReference>
<proteinExistence type="inferred from homology"/>
<dbReference type="NCBIfam" id="NF003964">
    <property type="entry name" value="PRK05456.1"/>
    <property type="match status" value="1"/>
</dbReference>
<sequence length="230" mass="25141">MWRCSLAASRRLAPRSAPGVDMRPQLRALASSRRWVAHDDTAWYGQQLRATTILSVRKDDKVFLIGDGQVSLGNHVIKDNARKVRTLKEGVICGFAGATADAMTLFERLEMKLQEHPETKRACVEMAKAWRMDKYLRRLEAIMIVCDASVSLTLTGNGDVIEPVDGIIGIGSGGLFATAAARALIDVPGMDAESIGRKAMGIAADMCVFTNKNWVTQTLETRPPEPPKSS</sequence>
<dbReference type="PANTHER" id="PTHR32194:SF7">
    <property type="entry name" value="ATP-DEPENDENT PROTEASE SUBUNIT HSLV"/>
    <property type="match status" value="1"/>
</dbReference>
<dbReference type="Pfam" id="PF00227">
    <property type="entry name" value="Proteasome"/>
    <property type="match status" value="1"/>
</dbReference>
<dbReference type="SUPFAM" id="SSF56235">
    <property type="entry name" value="N-terminal nucleophile aminohydrolases (Ntn hydrolases)"/>
    <property type="match status" value="1"/>
</dbReference>
<dbReference type="InterPro" id="IPR029055">
    <property type="entry name" value="Ntn_hydrolases_N"/>
</dbReference>
<evidence type="ECO:0000256" key="4">
    <source>
        <dbReference type="ARBA" id="ARBA00022801"/>
    </source>
</evidence>
<name>A0AB34JJD3_PRYPA</name>